<name>A0ABS7UIS8_9ACTN</name>
<evidence type="ECO:0000259" key="5">
    <source>
        <dbReference type="PROSITE" id="PS50893"/>
    </source>
</evidence>
<dbReference type="InterPro" id="IPR017871">
    <property type="entry name" value="ABC_transporter-like_CS"/>
</dbReference>
<dbReference type="PROSITE" id="PS00211">
    <property type="entry name" value="ABC_TRANSPORTER_1"/>
    <property type="match status" value="1"/>
</dbReference>
<dbReference type="Gene3D" id="3.40.50.300">
    <property type="entry name" value="P-loop containing nucleotide triphosphate hydrolases"/>
    <property type="match status" value="2"/>
</dbReference>
<dbReference type="Proteomes" id="UP000780875">
    <property type="component" value="Unassembled WGS sequence"/>
</dbReference>
<comment type="caution">
    <text evidence="6">The sequence shown here is derived from an EMBL/GenBank/DDBJ whole genome shotgun (WGS) entry which is preliminary data.</text>
</comment>
<keyword evidence="4 6" id="KW-0067">ATP-binding</keyword>
<dbReference type="SUPFAM" id="SSF52540">
    <property type="entry name" value="P-loop containing nucleoside triphosphate hydrolases"/>
    <property type="match status" value="2"/>
</dbReference>
<dbReference type="InterPro" id="IPR027417">
    <property type="entry name" value="P-loop_NTPase"/>
</dbReference>
<protein>
    <submittedName>
        <fullName evidence="6">Sugar ABC transporter ATP-binding protein</fullName>
    </submittedName>
</protein>
<dbReference type="GO" id="GO:0005524">
    <property type="term" value="F:ATP binding"/>
    <property type="evidence" value="ECO:0007669"/>
    <property type="project" value="UniProtKB-KW"/>
</dbReference>
<evidence type="ECO:0000313" key="6">
    <source>
        <dbReference type="EMBL" id="MBZ5740936.1"/>
    </source>
</evidence>
<evidence type="ECO:0000256" key="1">
    <source>
        <dbReference type="ARBA" id="ARBA00022448"/>
    </source>
</evidence>
<dbReference type="CDD" id="cd03216">
    <property type="entry name" value="ABC_Carb_Monos_I"/>
    <property type="match status" value="1"/>
</dbReference>
<dbReference type="SMART" id="SM00382">
    <property type="entry name" value="AAA"/>
    <property type="match status" value="2"/>
</dbReference>
<evidence type="ECO:0000256" key="3">
    <source>
        <dbReference type="ARBA" id="ARBA00022741"/>
    </source>
</evidence>
<proteinExistence type="predicted"/>
<feature type="domain" description="ABC transporter" evidence="5">
    <location>
        <begin position="17"/>
        <end position="263"/>
    </location>
</feature>
<reference evidence="6 7" key="1">
    <citation type="submission" date="2021-09" db="EMBL/GenBank/DDBJ databases">
        <title>Whole genome sequence of Nocardioides sp. GBK3QG-3.</title>
        <authorList>
            <person name="Tuo L."/>
        </authorList>
    </citation>
    <scope>NUCLEOTIDE SEQUENCE [LARGE SCALE GENOMIC DNA]</scope>
    <source>
        <strain evidence="6 7">GBK3QG-3</strain>
    </source>
</reference>
<sequence>MTAAPDLPTVTEGATALSISGLTKRFGATLALDEASLAVRPGTVHALLGGNGSGKSTSIKVLAAVHQADAGQLTVGGREYDLRSFDSVDARAAGLRFVHQDLGLFDGLSIAENFALDAGFPLQAGTRIRWAHLHERVTSVLDSYELHVDPRTPINELRPADRTMVAIARALQDADTSADGESLILVLDEPTASLAQHESALLLARIRRLADQGQTVVLVSHRMSEVLSVADDFTIFRDGRTVATLVDASPTEDELVELMAGRAVDALRPVAASSAADELRLEVRGLVSGPLAGIDLQARRGEIVGVAGLVGSGRSSLLRTIFGDLSPRAGTMSINGRPHVPRDVAGAMRDGVALVPEDRGREAAFADLTIADNLSMTRLRTYWSWRGMNARAEQDVSRRLISDFRVKASGPAAPFTSMSGGNQQKVILARWLQRDPAVLLLDEPTQGVDVMSRVDIYRTVREAARRGTAVLVASSDASELLALCDRIVIIREGRVDEDLDAETLDPDDLTRKLLRATSVRQEDETA</sequence>
<keyword evidence="7" id="KW-1185">Reference proteome</keyword>
<dbReference type="PANTHER" id="PTHR43790">
    <property type="entry name" value="CARBOHYDRATE TRANSPORT ATP-BINDING PROTEIN MG119-RELATED"/>
    <property type="match status" value="1"/>
</dbReference>
<evidence type="ECO:0000313" key="7">
    <source>
        <dbReference type="Proteomes" id="UP000780875"/>
    </source>
</evidence>
<keyword evidence="1" id="KW-0813">Transport</keyword>
<organism evidence="6 7">
    <name type="scientific">Nocardioides mangrovi</name>
    <dbReference type="NCBI Taxonomy" id="2874580"/>
    <lineage>
        <taxon>Bacteria</taxon>
        <taxon>Bacillati</taxon>
        <taxon>Actinomycetota</taxon>
        <taxon>Actinomycetes</taxon>
        <taxon>Propionibacteriales</taxon>
        <taxon>Nocardioidaceae</taxon>
        <taxon>Nocardioides</taxon>
    </lineage>
</organism>
<dbReference type="InterPro" id="IPR050107">
    <property type="entry name" value="ABC_carbohydrate_import_ATPase"/>
</dbReference>
<dbReference type="PROSITE" id="PS50893">
    <property type="entry name" value="ABC_TRANSPORTER_2"/>
    <property type="match status" value="2"/>
</dbReference>
<evidence type="ECO:0000256" key="2">
    <source>
        <dbReference type="ARBA" id="ARBA00022737"/>
    </source>
</evidence>
<dbReference type="EMBL" id="JAIQZJ010000020">
    <property type="protein sequence ID" value="MBZ5740936.1"/>
    <property type="molecule type" value="Genomic_DNA"/>
</dbReference>
<keyword evidence="3" id="KW-0547">Nucleotide-binding</keyword>
<feature type="domain" description="ABC transporter" evidence="5">
    <location>
        <begin position="267"/>
        <end position="517"/>
    </location>
</feature>
<evidence type="ECO:0000256" key="4">
    <source>
        <dbReference type="ARBA" id="ARBA00022840"/>
    </source>
</evidence>
<dbReference type="InterPro" id="IPR003593">
    <property type="entry name" value="AAA+_ATPase"/>
</dbReference>
<dbReference type="CDD" id="cd03215">
    <property type="entry name" value="ABC_Carb_Monos_II"/>
    <property type="match status" value="1"/>
</dbReference>
<keyword evidence="2" id="KW-0677">Repeat</keyword>
<gene>
    <name evidence="6" type="ORF">K8U61_22405</name>
</gene>
<dbReference type="Pfam" id="PF00005">
    <property type="entry name" value="ABC_tran"/>
    <property type="match status" value="2"/>
</dbReference>
<dbReference type="PANTHER" id="PTHR43790:SF9">
    <property type="entry name" value="GALACTOFURANOSE TRANSPORTER ATP-BINDING PROTEIN YTFR"/>
    <property type="match status" value="1"/>
</dbReference>
<accession>A0ABS7UIS8</accession>
<dbReference type="InterPro" id="IPR003439">
    <property type="entry name" value="ABC_transporter-like_ATP-bd"/>
</dbReference>
<dbReference type="RefSeq" id="WP_224125237.1">
    <property type="nucleotide sequence ID" value="NZ_JAIQZJ010000020.1"/>
</dbReference>